<evidence type="ECO:0000313" key="3">
    <source>
        <dbReference type="Proteomes" id="UP000466864"/>
    </source>
</evidence>
<dbReference type="Pfam" id="PF00027">
    <property type="entry name" value="cNMP_binding"/>
    <property type="match status" value="1"/>
</dbReference>
<sequence>MAKKTRILPVKRIYDQTVLLQLCQKAHLDTIIDLNKIGFSGYVYQKGEYLCQPCEEEKYLQIIVDGQVSIYHIRDDGTKYSLTQGGAVFLLGDMEFYQSSPVLFFAEALTETVSIAIPLTQYREILKNDVRFLNFLVGVLSQKMFAITSSIAMNTSLTDRVLNHMKYHCENGLLYGLEKNAFQLRCSSRQLQRVMTNLEQQGIVKKCGKGKYILLK</sequence>
<dbReference type="Proteomes" id="UP000466864">
    <property type="component" value="Unassembled WGS sequence"/>
</dbReference>
<comment type="caution">
    <text evidence="2">The sequence shown here is derived from an EMBL/GenBank/DDBJ whole genome shotgun (WGS) entry which is preliminary data.</text>
</comment>
<dbReference type="SUPFAM" id="SSF51206">
    <property type="entry name" value="cAMP-binding domain-like"/>
    <property type="match status" value="1"/>
</dbReference>
<evidence type="ECO:0000313" key="2">
    <source>
        <dbReference type="EMBL" id="MST82189.1"/>
    </source>
</evidence>
<protein>
    <submittedName>
        <fullName evidence="2">Cyclic nucleotide-binding domain-containing protein</fullName>
    </submittedName>
</protein>
<gene>
    <name evidence="2" type="ORF">FYJ60_07660</name>
</gene>
<dbReference type="Gene3D" id="2.60.120.10">
    <property type="entry name" value="Jelly Rolls"/>
    <property type="match status" value="1"/>
</dbReference>
<dbReference type="EMBL" id="VUMV01000005">
    <property type="protein sequence ID" value="MST82189.1"/>
    <property type="molecule type" value="Genomic_DNA"/>
</dbReference>
<feature type="domain" description="Cyclic nucleotide-binding" evidence="1">
    <location>
        <begin position="44"/>
        <end position="126"/>
    </location>
</feature>
<keyword evidence="3" id="KW-1185">Reference proteome</keyword>
<dbReference type="InterPro" id="IPR014710">
    <property type="entry name" value="RmlC-like_jellyroll"/>
</dbReference>
<organism evidence="2 3">
    <name type="scientific">Bilifractor porci</name>
    <dbReference type="NCBI Taxonomy" id="2606636"/>
    <lineage>
        <taxon>Bacteria</taxon>
        <taxon>Bacillati</taxon>
        <taxon>Bacillota</taxon>
        <taxon>Clostridia</taxon>
        <taxon>Lachnospirales</taxon>
        <taxon>Lachnospiraceae</taxon>
        <taxon>Bilifractor</taxon>
    </lineage>
</organism>
<accession>A0A7X2P8J1</accession>
<dbReference type="InterPro" id="IPR018490">
    <property type="entry name" value="cNMP-bd_dom_sf"/>
</dbReference>
<reference evidence="2 3" key="1">
    <citation type="submission" date="2019-08" db="EMBL/GenBank/DDBJ databases">
        <title>In-depth cultivation of the pig gut microbiome towards novel bacterial diversity and tailored functional studies.</title>
        <authorList>
            <person name="Wylensek D."/>
            <person name="Hitch T.C.A."/>
            <person name="Clavel T."/>
        </authorList>
    </citation>
    <scope>NUCLEOTIDE SEQUENCE [LARGE SCALE GENOMIC DNA]</scope>
    <source>
        <strain evidence="2 3">Oil+RF-744-WCA-WT-13</strain>
    </source>
</reference>
<dbReference type="PROSITE" id="PS50042">
    <property type="entry name" value="CNMP_BINDING_3"/>
    <property type="match status" value="1"/>
</dbReference>
<evidence type="ECO:0000259" key="1">
    <source>
        <dbReference type="PROSITE" id="PS50042"/>
    </source>
</evidence>
<name>A0A7X2P8J1_9FIRM</name>
<dbReference type="AlphaFoldDB" id="A0A7X2P8J1"/>
<dbReference type="InterPro" id="IPR000595">
    <property type="entry name" value="cNMP-bd_dom"/>
</dbReference>
<dbReference type="CDD" id="cd00038">
    <property type="entry name" value="CAP_ED"/>
    <property type="match status" value="1"/>
</dbReference>
<proteinExistence type="predicted"/>